<feature type="binding site" evidence="4">
    <location>
        <position position="259"/>
    </location>
    <ligand>
        <name>substrate</name>
    </ligand>
</feature>
<feature type="binding site" evidence="4">
    <location>
        <position position="334"/>
    </location>
    <ligand>
        <name>FAD</name>
        <dbReference type="ChEBI" id="CHEBI:57692"/>
    </ligand>
</feature>
<evidence type="ECO:0000256" key="4">
    <source>
        <dbReference type="PIRSR" id="PIRSR601613-1"/>
    </source>
</evidence>
<evidence type="ECO:0000313" key="7">
    <source>
        <dbReference type="Proteomes" id="UP000727993"/>
    </source>
</evidence>
<dbReference type="SUPFAM" id="SSF54373">
    <property type="entry name" value="FAD-linked reductases, C-terminal domain"/>
    <property type="match status" value="1"/>
</dbReference>
<dbReference type="PANTHER" id="PTHR43563">
    <property type="entry name" value="AMINE OXIDASE"/>
    <property type="match status" value="1"/>
</dbReference>
<keyword evidence="3" id="KW-0560">Oxidoreductase</keyword>
<reference evidence="6 7" key="1">
    <citation type="submission" date="2020-10" db="EMBL/GenBank/DDBJ databases">
        <title>Connecting structure to function with the recovery of over 1000 high-quality activated sludge metagenome-assembled genomes encoding full-length rRNA genes using long-read sequencing.</title>
        <authorList>
            <person name="Singleton C.M."/>
            <person name="Petriglieri F."/>
            <person name="Kristensen J.M."/>
            <person name="Kirkegaard R.H."/>
            <person name="Michaelsen T.Y."/>
            <person name="Andersen M.H."/>
            <person name="Karst S.M."/>
            <person name="Dueholm M.S."/>
            <person name="Nielsen P.H."/>
            <person name="Albertsen M."/>
        </authorList>
    </citation>
    <scope>NUCLEOTIDE SEQUENCE [LARGE SCALE GENOMIC DNA]</scope>
    <source>
        <strain evidence="6">Lyne_18-Q3-R50-59_MAXAC.006</strain>
    </source>
</reference>
<comment type="similarity">
    <text evidence="2">Belongs to the flavin monoamine oxidase family.</text>
</comment>
<evidence type="ECO:0000313" key="6">
    <source>
        <dbReference type="EMBL" id="MBK9296042.1"/>
    </source>
</evidence>
<organism evidence="6 7">
    <name type="scientific">Candidatus Neomicrothrix subdominans</name>
    <dbReference type="NCBI Taxonomy" id="2954438"/>
    <lineage>
        <taxon>Bacteria</taxon>
        <taxon>Bacillati</taxon>
        <taxon>Actinomycetota</taxon>
        <taxon>Acidimicrobiia</taxon>
        <taxon>Acidimicrobiales</taxon>
        <taxon>Microthrixaceae</taxon>
        <taxon>Candidatus Neomicrothrix</taxon>
    </lineage>
</organism>
<feature type="binding site" evidence="4">
    <location>
        <position position="150"/>
    </location>
    <ligand>
        <name>FAD</name>
        <dbReference type="ChEBI" id="CHEBI:57692"/>
    </ligand>
</feature>
<gene>
    <name evidence="6" type="ORF">IPN02_04035</name>
</gene>
<dbReference type="GO" id="GO:0016491">
    <property type="term" value="F:oxidoreductase activity"/>
    <property type="evidence" value="ECO:0007669"/>
    <property type="project" value="UniProtKB-KW"/>
</dbReference>
<dbReference type="InterPro" id="IPR036188">
    <property type="entry name" value="FAD/NAD-bd_sf"/>
</dbReference>
<dbReference type="PANTHER" id="PTHR43563:SF1">
    <property type="entry name" value="AMINE OXIDASE [FLAVIN-CONTAINING] B"/>
    <property type="match status" value="1"/>
</dbReference>
<name>A0A936N9C4_9ACTN</name>
<dbReference type="PRINTS" id="PR00757">
    <property type="entry name" value="AMINEOXDASEF"/>
</dbReference>
<dbReference type="AlphaFoldDB" id="A0A936N9C4"/>
<protein>
    <submittedName>
        <fullName evidence="6">FAD-dependent oxidoreductase</fullName>
    </submittedName>
</protein>
<evidence type="ECO:0000256" key="1">
    <source>
        <dbReference type="ARBA" id="ARBA00001974"/>
    </source>
</evidence>
<dbReference type="Gene3D" id="3.50.50.60">
    <property type="entry name" value="FAD/NAD(P)-binding domain"/>
    <property type="match status" value="2"/>
</dbReference>
<dbReference type="InterPro" id="IPR001613">
    <property type="entry name" value="Flavin_amine_oxidase"/>
</dbReference>
<evidence type="ECO:0000256" key="3">
    <source>
        <dbReference type="ARBA" id="ARBA00023002"/>
    </source>
</evidence>
<dbReference type="InterPro" id="IPR050703">
    <property type="entry name" value="Flavin_MAO"/>
</dbReference>
<dbReference type="SUPFAM" id="SSF51905">
    <property type="entry name" value="FAD/NAD(P)-binding domain"/>
    <property type="match status" value="1"/>
</dbReference>
<comment type="caution">
    <text evidence="6">The sequence shown here is derived from an EMBL/GenBank/DDBJ whole genome shotgun (WGS) entry which is preliminary data.</text>
</comment>
<accession>A0A936N9C4</accession>
<dbReference type="EMBL" id="JADJZA010000001">
    <property type="protein sequence ID" value="MBK9296042.1"/>
    <property type="molecule type" value="Genomic_DNA"/>
</dbReference>
<evidence type="ECO:0000259" key="5">
    <source>
        <dbReference type="Pfam" id="PF01593"/>
    </source>
</evidence>
<proteinExistence type="inferred from homology"/>
<sequence length="360" mass="37195">MTVLPNGRPSTPPASPVSDVDVVVVGAGISGLAVADGLIRAGRSVRVFEAGPSLGGRIRSVEVPGGHADLGPTWFWPGEQRVARLVDEFGLPVHDQWTTGDALVAADGEVRRIDRPVMPPSYRFTNGAISLVDGLAGRLPSGAVTVDCPVTRVERATAHLTVHTSGGAWTAGAVIIAVPPSLAMDSGMIDPDHLEPSVAEAASSIPVWMGGVTKAVAIYPEPFWRQLGLSGTAFGPGQPFGEVHDMSGPNGTPAVLFGFAQAPLADPAEAFVGQLTALFGPKAAEPAQVLAVDWGRQPFTAPTRLGLTSRYDLYGSPHLTTPSWAGRLHWASTETATTAPGHIEGALAAAERTLGALLAG</sequence>
<dbReference type="InterPro" id="IPR002937">
    <property type="entry name" value="Amino_oxidase"/>
</dbReference>
<dbReference type="Pfam" id="PF01593">
    <property type="entry name" value="Amino_oxidase"/>
    <property type="match status" value="2"/>
</dbReference>
<feature type="domain" description="Amine oxidase" evidence="5">
    <location>
        <begin position="123"/>
        <end position="352"/>
    </location>
</feature>
<comment type="cofactor">
    <cofactor evidence="1">
        <name>FAD</name>
        <dbReference type="ChEBI" id="CHEBI:57692"/>
    </cofactor>
</comment>
<dbReference type="Proteomes" id="UP000727993">
    <property type="component" value="Unassembled WGS sequence"/>
</dbReference>
<evidence type="ECO:0000256" key="2">
    <source>
        <dbReference type="ARBA" id="ARBA00005995"/>
    </source>
</evidence>
<feature type="domain" description="Amine oxidase" evidence="5">
    <location>
        <begin position="29"/>
        <end position="116"/>
    </location>
</feature>